<proteinExistence type="predicted"/>
<evidence type="ECO:0000313" key="3">
    <source>
        <dbReference type="Proteomes" id="UP001431775"/>
    </source>
</evidence>
<dbReference type="Gene3D" id="3.10.350.10">
    <property type="entry name" value="LysM domain"/>
    <property type="match status" value="1"/>
</dbReference>
<dbReference type="RefSeq" id="WP_281461767.1">
    <property type="nucleotide sequence ID" value="NZ_JASBAN010000001.1"/>
</dbReference>
<feature type="domain" description="LysM" evidence="1">
    <location>
        <begin position="167"/>
        <end position="211"/>
    </location>
</feature>
<dbReference type="InterPro" id="IPR036779">
    <property type="entry name" value="LysM_dom_sf"/>
</dbReference>
<dbReference type="SUPFAM" id="SSF54106">
    <property type="entry name" value="LysM domain"/>
    <property type="match status" value="1"/>
</dbReference>
<gene>
    <name evidence="2" type="ORF">QJV33_02120</name>
</gene>
<dbReference type="Proteomes" id="UP001431775">
    <property type="component" value="Unassembled WGS sequence"/>
</dbReference>
<dbReference type="PROSITE" id="PS51782">
    <property type="entry name" value="LYSM"/>
    <property type="match status" value="1"/>
</dbReference>
<protein>
    <submittedName>
        <fullName evidence="2">LysM domain-containing protein</fullName>
    </submittedName>
</protein>
<sequence length="262" mass="30469">MSYDGMPAACHSYCSDNFSQTNEMRNQYDSDIRQIVDTFNRYLKNKYPASNYHDLDWRMVKAIIWIESGHKNSAWRLRPMQIGNRGDAGLKAVLHLKKTRLKNGKIHIQSEGAELIIPPEYKPNLTFNNKEKIRHNPQLNIQAGIAYLLMRHAKYGYRTVINEDTEYRLNVKAGDNLNKIASSHHTTIGIIKQLNPAINQHHLQPGMQLKYKKAIIKKYITGWDVMTFSSVAKKYNAKGDHRYQYKLQYAFASINKELRDKL</sequence>
<evidence type="ECO:0000259" key="1">
    <source>
        <dbReference type="PROSITE" id="PS51782"/>
    </source>
</evidence>
<dbReference type="CDD" id="cd00118">
    <property type="entry name" value="LysM"/>
    <property type="match status" value="1"/>
</dbReference>
<evidence type="ECO:0000313" key="2">
    <source>
        <dbReference type="EMBL" id="MDI2112094.1"/>
    </source>
</evidence>
<dbReference type="SUPFAM" id="SSF53955">
    <property type="entry name" value="Lysozyme-like"/>
    <property type="match status" value="1"/>
</dbReference>
<keyword evidence="3" id="KW-1185">Reference proteome</keyword>
<accession>A0ABT6Q5M6</accession>
<dbReference type="Pfam" id="PF01476">
    <property type="entry name" value="LysM"/>
    <property type="match status" value="1"/>
</dbReference>
<dbReference type="InterPro" id="IPR023346">
    <property type="entry name" value="Lysozyme-like_dom_sf"/>
</dbReference>
<organism evidence="2 3">
    <name type="scientific">Commensalibacter nepenthis</name>
    <dbReference type="NCBI Taxonomy" id="3043872"/>
    <lineage>
        <taxon>Bacteria</taxon>
        <taxon>Pseudomonadati</taxon>
        <taxon>Pseudomonadota</taxon>
        <taxon>Alphaproteobacteria</taxon>
        <taxon>Acetobacterales</taxon>
        <taxon>Acetobacteraceae</taxon>
    </lineage>
</organism>
<dbReference type="EMBL" id="JASBAN010000001">
    <property type="protein sequence ID" value="MDI2112094.1"/>
    <property type="molecule type" value="Genomic_DNA"/>
</dbReference>
<reference evidence="2" key="1">
    <citation type="submission" date="2023-05" db="EMBL/GenBank/DDBJ databases">
        <title>Whole genome sequence of Commensalibacter sp.</title>
        <authorList>
            <person name="Charoenyingcharoen P."/>
            <person name="Yukphan P."/>
        </authorList>
    </citation>
    <scope>NUCLEOTIDE SEQUENCE</scope>
    <source>
        <strain evidence="2">TBRC 10068</strain>
    </source>
</reference>
<name>A0ABT6Q5M6_9PROT</name>
<comment type="caution">
    <text evidence="2">The sequence shown here is derived from an EMBL/GenBank/DDBJ whole genome shotgun (WGS) entry which is preliminary data.</text>
</comment>
<dbReference type="SMART" id="SM00257">
    <property type="entry name" value="LysM"/>
    <property type="match status" value="1"/>
</dbReference>
<dbReference type="InterPro" id="IPR018392">
    <property type="entry name" value="LysM"/>
</dbReference>